<dbReference type="InterPro" id="IPR051623">
    <property type="entry name" value="FTCD"/>
</dbReference>
<keyword evidence="11" id="KW-1185">Reference proteome</keyword>
<feature type="domain" description="Formiminotransferase N-terminal subdomain" evidence="9">
    <location>
        <begin position="3"/>
        <end position="180"/>
    </location>
</feature>
<organism evidence="10 11">
    <name type="scientific">Tissierella pigra</name>
    <dbReference type="NCBI Taxonomy" id="2607614"/>
    <lineage>
        <taxon>Bacteria</taxon>
        <taxon>Bacillati</taxon>
        <taxon>Bacillota</taxon>
        <taxon>Tissierellia</taxon>
        <taxon>Tissierellales</taxon>
        <taxon>Tissierellaceae</taxon>
        <taxon>Tissierella</taxon>
    </lineage>
</organism>
<dbReference type="SUPFAM" id="SSF55116">
    <property type="entry name" value="Formiminotransferase domain of formiminotransferase-cyclodeaminase"/>
    <property type="match status" value="2"/>
</dbReference>
<feature type="domain" description="Formiminotransferase C-terminal subdomain" evidence="8">
    <location>
        <begin position="181"/>
        <end position="295"/>
    </location>
</feature>
<dbReference type="GO" id="GO:0019556">
    <property type="term" value="P:L-histidine catabolic process to glutamate and formamide"/>
    <property type="evidence" value="ECO:0007669"/>
    <property type="project" value="UniProtKB-UniPathway"/>
</dbReference>
<evidence type="ECO:0000256" key="3">
    <source>
        <dbReference type="ARBA" id="ARBA00012252"/>
    </source>
</evidence>
<dbReference type="EMBL" id="VUNQ01000056">
    <property type="protein sequence ID" value="MSU03135.1"/>
    <property type="molecule type" value="Genomic_DNA"/>
</dbReference>
<dbReference type="Pfam" id="PF02971">
    <property type="entry name" value="FTCD"/>
    <property type="match status" value="1"/>
</dbReference>
<dbReference type="SMART" id="SM01221">
    <property type="entry name" value="FTCD"/>
    <property type="match status" value="1"/>
</dbReference>
<keyword evidence="5 10" id="KW-0808">Transferase</keyword>
<keyword evidence="6" id="KW-0369">Histidine metabolism</keyword>
<dbReference type="InterPro" id="IPR022384">
    <property type="entry name" value="FormiminoTrfase_cat_dom_sf"/>
</dbReference>
<dbReference type="Pfam" id="PF07837">
    <property type="entry name" value="FTCD_N"/>
    <property type="match status" value="1"/>
</dbReference>
<dbReference type="NCBIfam" id="TIGR02024">
    <property type="entry name" value="FtcD"/>
    <property type="match status" value="1"/>
</dbReference>
<dbReference type="InterPro" id="IPR037070">
    <property type="entry name" value="Formiminotransferase_C_sf"/>
</dbReference>
<accession>A0A6N7Y2X0</accession>
<comment type="caution">
    <text evidence="10">The sequence shown here is derived from an EMBL/GenBank/DDBJ whole genome shotgun (WGS) entry which is preliminary data.</text>
</comment>
<evidence type="ECO:0000313" key="10">
    <source>
        <dbReference type="EMBL" id="MSU03135.1"/>
    </source>
</evidence>
<sequence>MARIIQCVPNFSEGQNKEIIEKIVEEIRVVEEVKLLDYSMDKDHNRTVVTFIGEPEKVIEAAFNACKVASELIDMKNHKGEHPRMGATDVIPLIPISDVTMEEAVELSKRLGKRIGEELNISVFLYEKSASSIDRENLADVRRGQYEGMEAKLKEDNWTPDFGPVELNREAGVTAVGARMPLVAFNVNLGTNDVSIAKNIAKSIRSSGGGFKYCKALGIEIKERNIVQVTMNMVDYTKTPLFRVFDVIEREAKRYGVNVIGSEIIGLVPMAAMVDVADYYLRVENFDHSQILEKRMME</sequence>
<proteinExistence type="predicted"/>
<dbReference type="GO" id="GO:0005737">
    <property type="term" value="C:cytoplasm"/>
    <property type="evidence" value="ECO:0007669"/>
    <property type="project" value="UniProtKB-SubCell"/>
</dbReference>
<evidence type="ECO:0000256" key="2">
    <source>
        <dbReference type="ARBA" id="ARBA00005082"/>
    </source>
</evidence>
<evidence type="ECO:0000259" key="9">
    <source>
        <dbReference type="SMART" id="SM01222"/>
    </source>
</evidence>
<comment type="subcellular location">
    <subcellularLocation>
        <location evidence="1">Cytoplasm</location>
    </subcellularLocation>
</comment>
<dbReference type="EC" id="2.1.2.5" evidence="3"/>
<dbReference type="InterPro" id="IPR037064">
    <property type="entry name" value="Formiminotransferase_N_sf"/>
</dbReference>
<evidence type="ECO:0000259" key="8">
    <source>
        <dbReference type="SMART" id="SM01221"/>
    </source>
</evidence>
<evidence type="ECO:0000256" key="6">
    <source>
        <dbReference type="ARBA" id="ARBA00022808"/>
    </source>
</evidence>
<evidence type="ECO:0000256" key="4">
    <source>
        <dbReference type="ARBA" id="ARBA00022490"/>
    </source>
</evidence>
<dbReference type="Proteomes" id="UP000469523">
    <property type="component" value="Unassembled WGS sequence"/>
</dbReference>
<dbReference type="RefSeq" id="WP_154442632.1">
    <property type="nucleotide sequence ID" value="NZ_JAHLPJ010000001.1"/>
</dbReference>
<evidence type="ECO:0000313" key="11">
    <source>
        <dbReference type="Proteomes" id="UP000469523"/>
    </source>
</evidence>
<dbReference type="SMART" id="SM01222">
    <property type="entry name" value="FTCD_N"/>
    <property type="match status" value="1"/>
</dbReference>
<dbReference type="PANTHER" id="PTHR12234:SF8">
    <property type="entry name" value="FORMIMINOTRANSFERASE-CYCLODEAMINASE"/>
    <property type="match status" value="1"/>
</dbReference>
<dbReference type="Gene3D" id="3.30.70.670">
    <property type="entry name" value="Formiminotransferase, C-terminal subdomain"/>
    <property type="match status" value="1"/>
</dbReference>
<evidence type="ECO:0000256" key="5">
    <source>
        <dbReference type="ARBA" id="ARBA00022679"/>
    </source>
</evidence>
<dbReference type="GO" id="GO:0030409">
    <property type="term" value="F:glutamate formimidoyltransferase activity"/>
    <property type="evidence" value="ECO:0007669"/>
    <property type="project" value="UniProtKB-EC"/>
</dbReference>
<reference evidence="10 11" key="1">
    <citation type="submission" date="2019-09" db="EMBL/GenBank/DDBJ databases">
        <title>In-depth cultivation of the pig gut microbiome towards novel bacterial diversity and tailored functional studies.</title>
        <authorList>
            <person name="Wylensek D."/>
            <person name="Hitch T.C.A."/>
            <person name="Clavel T."/>
        </authorList>
    </citation>
    <scope>NUCLEOTIDE SEQUENCE [LARGE SCALE GENOMIC DNA]</scope>
    <source>
        <strain evidence="10 11">WCA3-693-APC-4?</strain>
    </source>
</reference>
<dbReference type="Gene3D" id="3.30.990.10">
    <property type="entry name" value="Formiminotransferase, N-terminal subdomain"/>
    <property type="match status" value="1"/>
</dbReference>
<evidence type="ECO:0000256" key="7">
    <source>
        <dbReference type="ARBA" id="ARBA00022954"/>
    </source>
</evidence>
<dbReference type="InterPro" id="IPR012886">
    <property type="entry name" value="Formiminotransferase_N"/>
</dbReference>
<keyword evidence="7" id="KW-0290">Folate-binding</keyword>
<dbReference type="InterPro" id="IPR013802">
    <property type="entry name" value="Formiminotransferase_C"/>
</dbReference>
<dbReference type="PANTHER" id="PTHR12234">
    <property type="entry name" value="FORMIMINOTRANSFERASE-CYCLODEAMINASE"/>
    <property type="match status" value="1"/>
</dbReference>
<evidence type="ECO:0000256" key="1">
    <source>
        <dbReference type="ARBA" id="ARBA00004496"/>
    </source>
</evidence>
<keyword evidence="4" id="KW-0963">Cytoplasm</keyword>
<dbReference type="GO" id="GO:0019557">
    <property type="term" value="P:L-histidine catabolic process to glutamate and formate"/>
    <property type="evidence" value="ECO:0007669"/>
    <property type="project" value="UniProtKB-UniPathway"/>
</dbReference>
<dbReference type="InterPro" id="IPR004227">
    <property type="entry name" value="Formiminotransferase_cat"/>
</dbReference>
<comment type="pathway">
    <text evidence="2">Amino-acid degradation; L-histidine degradation into L-glutamate; L-glutamate from N-formimidoyl-L-glutamate (transferase route): step 1/1.</text>
</comment>
<gene>
    <name evidence="10" type="primary">ftcD</name>
    <name evidence="10" type="ORF">FYJ83_16865</name>
</gene>
<protein>
    <recommendedName>
        <fullName evidence="3">glutamate formimidoyltransferase</fullName>
        <ecNumber evidence="3">2.1.2.5</ecNumber>
    </recommendedName>
</protein>
<name>A0A6N7Y2X0_9FIRM</name>
<dbReference type="UniPathway" id="UPA00379">
    <property type="reaction ID" value="UER00555"/>
</dbReference>
<dbReference type="AlphaFoldDB" id="A0A6N7Y2X0"/>
<dbReference type="GO" id="GO:0005542">
    <property type="term" value="F:folic acid binding"/>
    <property type="evidence" value="ECO:0007669"/>
    <property type="project" value="UniProtKB-KW"/>
</dbReference>